<evidence type="ECO:0000313" key="3">
    <source>
        <dbReference type="Proteomes" id="UP000244450"/>
    </source>
</evidence>
<reference evidence="2 3" key="1">
    <citation type="submission" date="2018-04" db="EMBL/GenBank/DDBJ databases">
        <title>Chitinophaga fuyangensis sp. nov., isolated from soil in a chemical factory.</title>
        <authorList>
            <person name="Chen K."/>
        </authorList>
    </citation>
    <scope>NUCLEOTIDE SEQUENCE [LARGE SCALE GENOMIC DNA]</scope>
    <source>
        <strain evidence="2 3">LY-1</strain>
    </source>
</reference>
<keyword evidence="1" id="KW-0812">Transmembrane</keyword>
<dbReference type="Proteomes" id="UP000244450">
    <property type="component" value="Unassembled WGS sequence"/>
</dbReference>
<protein>
    <submittedName>
        <fullName evidence="2">Uncharacterized protein</fullName>
    </submittedName>
</protein>
<accession>A0A2T7BI49</accession>
<name>A0A2T7BI49_9BACT</name>
<evidence type="ECO:0000313" key="2">
    <source>
        <dbReference type="EMBL" id="PUZ25959.1"/>
    </source>
</evidence>
<feature type="transmembrane region" description="Helical" evidence="1">
    <location>
        <begin position="6"/>
        <end position="27"/>
    </location>
</feature>
<keyword evidence="3" id="KW-1185">Reference proteome</keyword>
<dbReference type="AlphaFoldDB" id="A0A2T7BI49"/>
<sequence length="97" mass="10894">MSDIIADYLIACVVFVFIFMVVALLMVGRLQAPAHSHIKFDWYRRVNSKALRGYMVATDDVAEKRKVRTALLFLKAADLLGLSMIGMAIVQLVTQFS</sequence>
<keyword evidence="1" id="KW-1133">Transmembrane helix</keyword>
<feature type="transmembrane region" description="Helical" evidence="1">
    <location>
        <begin position="72"/>
        <end position="93"/>
    </location>
</feature>
<evidence type="ECO:0000256" key="1">
    <source>
        <dbReference type="SAM" id="Phobius"/>
    </source>
</evidence>
<proteinExistence type="predicted"/>
<dbReference type="RefSeq" id="WP_108687798.1">
    <property type="nucleotide sequence ID" value="NZ_QCYK01000002.1"/>
</dbReference>
<gene>
    <name evidence="2" type="ORF">DCC81_17085</name>
</gene>
<dbReference type="EMBL" id="QCYK01000002">
    <property type="protein sequence ID" value="PUZ25959.1"/>
    <property type="molecule type" value="Genomic_DNA"/>
</dbReference>
<comment type="caution">
    <text evidence="2">The sequence shown here is derived from an EMBL/GenBank/DDBJ whole genome shotgun (WGS) entry which is preliminary data.</text>
</comment>
<keyword evidence="1" id="KW-0472">Membrane</keyword>
<organism evidence="2 3">
    <name type="scientific">Chitinophaga parva</name>
    <dbReference type="NCBI Taxonomy" id="2169414"/>
    <lineage>
        <taxon>Bacteria</taxon>
        <taxon>Pseudomonadati</taxon>
        <taxon>Bacteroidota</taxon>
        <taxon>Chitinophagia</taxon>
        <taxon>Chitinophagales</taxon>
        <taxon>Chitinophagaceae</taxon>
        <taxon>Chitinophaga</taxon>
    </lineage>
</organism>